<geneLocation type="plasmid" evidence="1">
    <name>unnamed3</name>
</geneLocation>
<proteinExistence type="predicted"/>
<keyword evidence="2" id="KW-0808">Transferase</keyword>
<dbReference type="Gene3D" id="3.40.630.30">
    <property type="match status" value="1"/>
</dbReference>
<dbReference type="EMBL" id="KX517800">
    <property type="protein sequence ID" value="ARD69861.1"/>
    <property type="molecule type" value="Genomic_DNA"/>
</dbReference>
<dbReference type="GO" id="GO:0016740">
    <property type="term" value="F:transferase activity"/>
    <property type="evidence" value="ECO:0007669"/>
    <property type="project" value="UniProtKB-KW"/>
</dbReference>
<accession>A0A1V0M4Q9</accession>
<reference evidence="2 3" key="2">
    <citation type="journal article" date="2017" name="Nat. Microbiol.">
        <title>Natural product diversity associated with the nematode symbionts Photorhabdus and Xenorhabdus.</title>
        <authorList>
            <person name="Tobias N.J."/>
            <person name="Wolff H."/>
            <person name="Djahanschiri B."/>
            <person name="Grundmann F."/>
            <person name="Kronenwerth M."/>
            <person name="Shi Y.M."/>
            <person name="Simonyi S."/>
            <person name="Grun P."/>
            <person name="Shapiro-Ilan D."/>
            <person name="Pidot S.J."/>
            <person name="Stinear T.P."/>
            <person name="Ebersberger I."/>
            <person name="Bode H.B."/>
        </authorList>
    </citation>
    <scope>NUCLEOTIDE SEQUENCE [LARGE SCALE GENOMIC DNA]</scope>
    <source>
        <strain evidence="2 3">DSM 17903</strain>
    </source>
</reference>
<organism evidence="1">
    <name type="scientific">Xenorhabdus hominickii</name>
    <dbReference type="NCBI Taxonomy" id="351679"/>
    <lineage>
        <taxon>Bacteria</taxon>
        <taxon>Pseudomonadati</taxon>
        <taxon>Pseudomonadota</taxon>
        <taxon>Gammaproteobacteria</taxon>
        <taxon>Enterobacterales</taxon>
        <taxon>Morganellaceae</taxon>
        <taxon>Xenorhabdus</taxon>
    </lineage>
</organism>
<keyword evidence="1" id="KW-0614">Plasmid</keyword>
<dbReference type="RefSeq" id="WP_099140108.1">
    <property type="nucleotide sequence ID" value="NZ_CAWNQJ010000045.1"/>
</dbReference>
<gene>
    <name evidence="2" type="ORF">Xhom_04935</name>
</gene>
<name>A0A1V0M4Q9_XENHO</name>
<evidence type="ECO:0000313" key="1">
    <source>
        <dbReference type="EMBL" id="ARD69861.1"/>
    </source>
</evidence>
<sequence>MSTARVKTALLGNARQRAGAYALVVDSKDKKAASFYSHHGLIQLPDEPLMLFFPLANVQK</sequence>
<evidence type="ECO:0000313" key="3">
    <source>
        <dbReference type="Proteomes" id="UP000225433"/>
    </source>
</evidence>
<dbReference type="Proteomes" id="UP000225433">
    <property type="component" value="Unassembled WGS sequence"/>
</dbReference>
<reference evidence="1" key="1">
    <citation type="journal article" date="2017" name="J. Invertebr. Pathol.">
        <title>Identification and bacterial characteristics of Xenorhabdus hominickii ANU101 from an entomopathogenic nematode, Steinernema monticolum.</title>
        <authorList>
            <person name="Park Y."/>
            <person name="Kang S."/>
            <person name="Sadekuzzaman M."/>
            <person name="Kim H."/>
            <person name="Jung J.K."/>
            <person name="Kim Y."/>
        </authorList>
    </citation>
    <scope>NUCLEOTIDE SEQUENCE</scope>
    <source>
        <strain evidence="1">ANU101</strain>
        <plasmid evidence="1">unnamed3</plasmid>
    </source>
</reference>
<dbReference type="EMBL" id="NJAI01000019">
    <property type="protein sequence ID" value="PHM51436.1"/>
    <property type="molecule type" value="Genomic_DNA"/>
</dbReference>
<protein>
    <submittedName>
        <fullName evidence="2">Acetyltransferase</fullName>
    </submittedName>
</protein>
<evidence type="ECO:0000313" key="2">
    <source>
        <dbReference type="EMBL" id="PHM51436.1"/>
    </source>
</evidence>
<dbReference type="AlphaFoldDB" id="A0A1V0M4Q9"/>